<evidence type="ECO:0000256" key="6">
    <source>
        <dbReference type="ARBA" id="ARBA00023098"/>
    </source>
</evidence>
<evidence type="ECO:0000313" key="15">
    <source>
        <dbReference type="RefSeq" id="XP_002741310.1"/>
    </source>
</evidence>
<keyword evidence="9" id="KW-1208">Phospholipid metabolism</keyword>
<evidence type="ECO:0000256" key="9">
    <source>
        <dbReference type="ARBA" id="ARBA00023264"/>
    </source>
</evidence>
<sequence>MSVWSVVKNVRFARNSGLLISCITTEHAVPTEFNLPGKCRSFYHTIVSCRSQIEQKGSRAWPTCLRCPTSNHSRYLRLPSCSCQYRTYYVVSNSERHERSVTNKCPTSRTGSGSLFSSAEIRCMCTHEQQRRSQCGYQDRKTSTKKTLIKAGKRMKDRYEEVEEKIRLKAEEVEDKVKELHTAGQKENIYTIPNLLTTSRIAISPLLGYLVLHEYLWFATCLFGIAGITDLLDGYIARNFANQQSVFGSILDPLADKILVGVLTVSLTAVNLIPIPLTFVIVGRDALLLSYSFYLRYTSLPPPFTLRRYFDVTHATVKLKPLLISKVNTNIQLITVAASLAAPVFGYCDHQYLHALWCLTAGTTVLSGLTYVFAKDTFKILSKRKQ</sequence>
<evidence type="ECO:0000256" key="2">
    <source>
        <dbReference type="ARBA" id="ARBA00022516"/>
    </source>
</evidence>
<keyword evidence="7 13" id="KW-0472">Membrane</keyword>
<evidence type="ECO:0000256" key="3">
    <source>
        <dbReference type="ARBA" id="ARBA00022679"/>
    </source>
</evidence>
<keyword evidence="4 13" id="KW-0812">Transmembrane</keyword>
<dbReference type="Proteomes" id="UP000694865">
    <property type="component" value="Unplaced"/>
</dbReference>
<evidence type="ECO:0000256" key="4">
    <source>
        <dbReference type="ARBA" id="ARBA00022692"/>
    </source>
</evidence>
<keyword evidence="8" id="KW-0594">Phospholipid biosynthesis</keyword>
<evidence type="ECO:0000256" key="12">
    <source>
        <dbReference type="SAM" id="Coils"/>
    </source>
</evidence>
<evidence type="ECO:0000256" key="1">
    <source>
        <dbReference type="ARBA" id="ARBA00004141"/>
    </source>
</evidence>
<keyword evidence="14" id="KW-1185">Reference proteome</keyword>
<feature type="transmembrane region" description="Helical" evidence="13">
    <location>
        <begin position="258"/>
        <end position="282"/>
    </location>
</feature>
<evidence type="ECO:0000256" key="10">
    <source>
        <dbReference type="ARBA" id="ARBA00039001"/>
    </source>
</evidence>
<protein>
    <recommendedName>
        <fullName evidence="10">cardiolipin synthase (CMP-forming)</fullName>
        <ecNumber evidence="10">2.7.8.41</ecNumber>
    </recommendedName>
</protein>
<keyword evidence="12" id="KW-0175">Coiled coil</keyword>
<gene>
    <name evidence="15" type="primary">LOC100372048</name>
</gene>
<name>A0ABM0H075_SACKO</name>
<keyword evidence="6" id="KW-0443">Lipid metabolism</keyword>
<evidence type="ECO:0000313" key="14">
    <source>
        <dbReference type="Proteomes" id="UP000694865"/>
    </source>
</evidence>
<keyword evidence="5 13" id="KW-1133">Transmembrane helix</keyword>
<feature type="transmembrane region" description="Helical" evidence="13">
    <location>
        <begin position="352"/>
        <end position="374"/>
    </location>
</feature>
<dbReference type="EC" id="2.7.8.41" evidence="10"/>
<feature type="transmembrane region" description="Helical" evidence="13">
    <location>
        <begin position="215"/>
        <end position="237"/>
    </location>
</feature>
<dbReference type="Gene3D" id="1.20.120.1760">
    <property type="match status" value="1"/>
</dbReference>
<comment type="subcellular location">
    <subcellularLocation>
        <location evidence="1">Membrane</location>
        <topology evidence="1">Multi-pass membrane protein</topology>
    </subcellularLocation>
</comment>
<comment type="catalytic activity">
    <reaction evidence="11">
        <text>a CDP-1,2-diacyl-sn-glycerol + a 1,2-diacyl-sn-glycero-3-phospho-(1'-sn-glycerol) = a cardiolipin + CMP + H(+)</text>
        <dbReference type="Rhea" id="RHEA:32931"/>
        <dbReference type="ChEBI" id="CHEBI:15378"/>
        <dbReference type="ChEBI" id="CHEBI:58332"/>
        <dbReference type="ChEBI" id="CHEBI:60377"/>
        <dbReference type="ChEBI" id="CHEBI:62237"/>
        <dbReference type="ChEBI" id="CHEBI:64716"/>
        <dbReference type="EC" id="2.7.8.41"/>
    </reaction>
</comment>
<dbReference type="GeneID" id="100372048"/>
<dbReference type="InterPro" id="IPR043130">
    <property type="entry name" value="CDP-OH_PTrfase_TM_dom"/>
</dbReference>
<evidence type="ECO:0000256" key="8">
    <source>
        <dbReference type="ARBA" id="ARBA00023209"/>
    </source>
</evidence>
<evidence type="ECO:0000256" key="11">
    <source>
        <dbReference type="ARBA" id="ARBA00047433"/>
    </source>
</evidence>
<dbReference type="PANTHER" id="PTHR14269:SF60">
    <property type="entry name" value="CARDIOLIPIN SYNTHASE (CMP-FORMING)"/>
    <property type="match status" value="1"/>
</dbReference>
<dbReference type="Pfam" id="PF01066">
    <property type="entry name" value="CDP-OH_P_transf"/>
    <property type="match status" value="1"/>
</dbReference>
<dbReference type="RefSeq" id="XP_002741310.1">
    <property type="nucleotide sequence ID" value="XM_002741264.2"/>
</dbReference>
<evidence type="ECO:0000256" key="13">
    <source>
        <dbReference type="SAM" id="Phobius"/>
    </source>
</evidence>
<feature type="coiled-coil region" evidence="12">
    <location>
        <begin position="145"/>
        <end position="183"/>
    </location>
</feature>
<evidence type="ECO:0000256" key="7">
    <source>
        <dbReference type="ARBA" id="ARBA00023136"/>
    </source>
</evidence>
<proteinExistence type="predicted"/>
<dbReference type="PANTHER" id="PTHR14269">
    <property type="entry name" value="CDP-DIACYLGLYCEROL--GLYCEROL-3-PHOSPHATE 3-PHOSPHATIDYLTRANSFERASE-RELATED"/>
    <property type="match status" value="1"/>
</dbReference>
<keyword evidence="3" id="KW-0808">Transferase</keyword>
<organism evidence="14 15">
    <name type="scientific">Saccoglossus kowalevskii</name>
    <name type="common">Acorn worm</name>
    <dbReference type="NCBI Taxonomy" id="10224"/>
    <lineage>
        <taxon>Eukaryota</taxon>
        <taxon>Metazoa</taxon>
        <taxon>Hemichordata</taxon>
        <taxon>Enteropneusta</taxon>
        <taxon>Harrimaniidae</taxon>
        <taxon>Saccoglossus</taxon>
    </lineage>
</organism>
<reference evidence="15" key="1">
    <citation type="submission" date="2025-08" db="UniProtKB">
        <authorList>
            <consortium name="RefSeq"/>
        </authorList>
    </citation>
    <scope>IDENTIFICATION</scope>
    <source>
        <tissue evidence="15">Testes</tissue>
    </source>
</reference>
<keyword evidence="2" id="KW-0444">Lipid biosynthesis</keyword>
<evidence type="ECO:0000256" key="5">
    <source>
        <dbReference type="ARBA" id="ARBA00022989"/>
    </source>
</evidence>
<accession>A0ABM0H075</accession>
<dbReference type="InterPro" id="IPR000462">
    <property type="entry name" value="CDP-OH_P_trans"/>
</dbReference>
<dbReference type="InterPro" id="IPR050324">
    <property type="entry name" value="CDP-alcohol_PTase-I"/>
</dbReference>